<feature type="compositionally biased region" description="Basic and acidic residues" evidence="1">
    <location>
        <begin position="162"/>
        <end position="180"/>
    </location>
</feature>
<protein>
    <submittedName>
        <fullName evidence="2">Uncharacterized protein</fullName>
    </submittedName>
</protein>
<sequence>MADELAKMFERFDYLFNPVSSQPSVSPIADMPSYNHQSHLPPTPPECWPYYNGQHGPQFLNAQEFRVVEKAVDSYRGFSNSGPFQFETTPFQSRSESLFPPRQQANYHGIPPPGITHPNNNNHWYGAVALPPPSQKRVELPPIDGNGFERQVYQHHLHRRQQRQEARKQEQAARAAEEKPVGGVSAHLDYEMEEMAEFVGYMAQQLVNPIQERTLPRDIRKFVLQILSSTRLPSSTILLGLVYLKDRMAMLNLSVAPRDHFFFHRMLTIALLLASKFLDDNTFQNKSWSEVTGLPVADLNVLEKTWLEEIGWHLHVDPEGTKGFSQYKTTWDSYRKNGSKAPAPALAPINTNTRHHRQQSTVIAPDLQSMWKEYNSNEYPTVSGRKSYELMVSAEPAYQETAYYSHPHSDVGNDRLPIQLPPPQPRHCQENNSYWNHVIETQMDYSALEYSPLSAPETGPPTPVEYGHAWNGSSGFQSATINQSHQPSNYSRLPPPIPSYHQHLGQAWRAPFCGYTYGQRTESYLMTSFGQPVTA</sequence>
<dbReference type="CDD" id="cd20557">
    <property type="entry name" value="CYCLIN_ScPCL1-like"/>
    <property type="match status" value="1"/>
</dbReference>
<feature type="region of interest" description="Disordered" evidence="1">
    <location>
        <begin position="475"/>
        <end position="495"/>
    </location>
</feature>
<evidence type="ECO:0000256" key="1">
    <source>
        <dbReference type="SAM" id="MobiDB-lite"/>
    </source>
</evidence>
<dbReference type="Proteomes" id="UP001447188">
    <property type="component" value="Unassembled WGS sequence"/>
</dbReference>
<gene>
    <name evidence="2" type="ORF">Q9L58_004372</name>
</gene>
<dbReference type="PANTHER" id="PTHR15615">
    <property type="match status" value="1"/>
</dbReference>
<feature type="region of interest" description="Disordered" evidence="1">
    <location>
        <begin position="155"/>
        <end position="180"/>
    </location>
</feature>
<accession>A0ABR3GM48</accession>
<dbReference type="Pfam" id="PF08613">
    <property type="entry name" value="Cyclin"/>
    <property type="match status" value="1"/>
</dbReference>
<dbReference type="EMBL" id="JBBBZM010000046">
    <property type="protein sequence ID" value="KAL0636641.1"/>
    <property type="molecule type" value="Genomic_DNA"/>
</dbReference>
<dbReference type="SUPFAM" id="SSF47954">
    <property type="entry name" value="Cyclin-like"/>
    <property type="match status" value="1"/>
</dbReference>
<dbReference type="InterPro" id="IPR013922">
    <property type="entry name" value="Cyclin_PHO80-like"/>
</dbReference>
<proteinExistence type="predicted"/>
<keyword evidence="3" id="KW-1185">Reference proteome</keyword>
<feature type="compositionally biased region" description="Polar residues" evidence="1">
    <location>
        <begin position="475"/>
        <end position="491"/>
    </location>
</feature>
<dbReference type="Gene3D" id="1.10.472.10">
    <property type="entry name" value="Cyclin-like"/>
    <property type="match status" value="1"/>
</dbReference>
<dbReference type="PANTHER" id="PTHR15615:SF27">
    <property type="entry name" value="PHO85 CYCLIN CLG1"/>
    <property type="match status" value="1"/>
</dbReference>
<evidence type="ECO:0000313" key="2">
    <source>
        <dbReference type="EMBL" id="KAL0636641.1"/>
    </source>
</evidence>
<name>A0ABR3GM48_9PEZI</name>
<comment type="caution">
    <text evidence="2">The sequence shown here is derived from an EMBL/GenBank/DDBJ whole genome shotgun (WGS) entry which is preliminary data.</text>
</comment>
<evidence type="ECO:0000313" key="3">
    <source>
        <dbReference type="Proteomes" id="UP001447188"/>
    </source>
</evidence>
<dbReference type="InterPro" id="IPR036915">
    <property type="entry name" value="Cyclin-like_sf"/>
</dbReference>
<organism evidence="2 3">
    <name type="scientific">Discina gigas</name>
    <dbReference type="NCBI Taxonomy" id="1032678"/>
    <lineage>
        <taxon>Eukaryota</taxon>
        <taxon>Fungi</taxon>
        <taxon>Dikarya</taxon>
        <taxon>Ascomycota</taxon>
        <taxon>Pezizomycotina</taxon>
        <taxon>Pezizomycetes</taxon>
        <taxon>Pezizales</taxon>
        <taxon>Discinaceae</taxon>
        <taxon>Discina</taxon>
    </lineage>
</organism>
<reference evidence="2 3" key="1">
    <citation type="submission" date="2024-02" db="EMBL/GenBank/DDBJ databases">
        <title>Discinaceae phylogenomics.</title>
        <authorList>
            <person name="Dirks A.C."/>
            <person name="James T.Y."/>
        </authorList>
    </citation>
    <scope>NUCLEOTIDE SEQUENCE [LARGE SCALE GENOMIC DNA]</scope>
    <source>
        <strain evidence="2 3">ACD0624</strain>
    </source>
</reference>